<keyword evidence="3" id="KW-1185">Reference proteome</keyword>
<dbReference type="Proteomes" id="UP000005237">
    <property type="component" value="Unassembled WGS sequence"/>
</dbReference>
<evidence type="ECO:0000256" key="1">
    <source>
        <dbReference type="SAM" id="MobiDB-lite"/>
    </source>
</evidence>
<evidence type="ECO:0000313" key="2">
    <source>
        <dbReference type="EnsemblMetazoa" id="CJA06892.1"/>
    </source>
</evidence>
<reference evidence="3" key="1">
    <citation type="submission" date="2010-08" db="EMBL/GenBank/DDBJ databases">
        <authorList>
            <consortium name="Caenorhabditis japonica Sequencing Consortium"/>
            <person name="Wilson R.K."/>
        </authorList>
    </citation>
    <scope>NUCLEOTIDE SEQUENCE [LARGE SCALE GENOMIC DNA]</scope>
    <source>
        <strain evidence="3">DF5081</strain>
    </source>
</reference>
<proteinExistence type="predicted"/>
<accession>A0A8R1HNQ0</accession>
<feature type="region of interest" description="Disordered" evidence="1">
    <location>
        <begin position="77"/>
        <end position="114"/>
    </location>
</feature>
<sequence>MDDPLADFLLPGDNHDPLLCDGPLPIDSPSRKLTSLLTYDPTIPESPDMKFARKRLGNLLTTIKQHPSEIIGVLPEDYTRGEDSEPGRSGRPPGRPRKMLRMESSNSLMDSPRKTMNRDSKIMFELRGKPFEMVAGRYEEEYSLGRAWVKGQMNTEYDPIKTKRTEFAPNLAVDYLSCREIHRMPRPDNTVPDFAVCPEPTDEFDADVDPRYLTNLKNEYVRHWKAVKREWCSHARLRTARNARSIELIQKIYVSPDQRMPEHSM</sequence>
<feature type="compositionally biased region" description="Basic and acidic residues" evidence="1">
    <location>
        <begin position="77"/>
        <end position="88"/>
    </location>
</feature>
<reference evidence="2" key="2">
    <citation type="submission" date="2022-06" db="UniProtKB">
        <authorList>
            <consortium name="EnsemblMetazoa"/>
        </authorList>
    </citation>
    <scope>IDENTIFICATION</scope>
    <source>
        <strain evidence="2">DF5081</strain>
    </source>
</reference>
<dbReference type="GO" id="GO:0031523">
    <property type="term" value="C:Myb complex"/>
    <property type="evidence" value="ECO:0007669"/>
    <property type="project" value="TreeGrafter"/>
</dbReference>
<evidence type="ECO:0000313" key="3">
    <source>
        <dbReference type="Proteomes" id="UP000005237"/>
    </source>
</evidence>
<dbReference type="GO" id="GO:0000122">
    <property type="term" value="P:negative regulation of transcription by RNA polymerase II"/>
    <property type="evidence" value="ECO:0007669"/>
    <property type="project" value="TreeGrafter"/>
</dbReference>
<dbReference type="GO" id="GO:0017053">
    <property type="term" value="C:transcription repressor complex"/>
    <property type="evidence" value="ECO:0007669"/>
    <property type="project" value="InterPro"/>
</dbReference>
<dbReference type="AlphaFoldDB" id="A0A8R1HNQ0"/>
<name>A0A8R1HNQ0_CAEJA</name>
<dbReference type="Pfam" id="PF15306">
    <property type="entry name" value="LIN37"/>
    <property type="match status" value="1"/>
</dbReference>
<dbReference type="EnsemblMetazoa" id="CJA06892.1">
    <property type="protein sequence ID" value="CJA06892.1"/>
    <property type="gene ID" value="WBGene00126096"/>
</dbReference>
<dbReference type="InterPro" id="IPR028226">
    <property type="entry name" value="LIN37"/>
</dbReference>
<dbReference type="PANTHER" id="PTHR31336">
    <property type="entry name" value="LIN37 HOMOLOG"/>
    <property type="match status" value="1"/>
</dbReference>
<organism evidence="2 3">
    <name type="scientific">Caenorhabditis japonica</name>
    <dbReference type="NCBI Taxonomy" id="281687"/>
    <lineage>
        <taxon>Eukaryota</taxon>
        <taxon>Metazoa</taxon>
        <taxon>Ecdysozoa</taxon>
        <taxon>Nematoda</taxon>
        <taxon>Chromadorea</taxon>
        <taxon>Rhabditida</taxon>
        <taxon>Rhabditina</taxon>
        <taxon>Rhabditomorpha</taxon>
        <taxon>Rhabditoidea</taxon>
        <taxon>Rhabditidae</taxon>
        <taxon>Peloderinae</taxon>
        <taxon>Caenorhabditis</taxon>
    </lineage>
</organism>
<protein>
    <submittedName>
        <fullName evidence="2">Uncharacterized protein</fullName>
    </submittedName>
</protein>
<dbReference type="PANTHER" id="PTHR31336:SF3">
    <property type="entry name" value="PROTEIN LIN-37 HOMOLOG"/>
    <property type="match status" value="1"/>
</dbReference>